<comment type="caution">
    <text evidence="1">The sequence shown here is derived from an EMBL/GenBank/DDBJ whole genome shotgun (WGS) entry which is preliminary data.</text>
</comment>
<dbReference type="SUPFAM" id="SSF53474">
    <property type="entry name" value="alpha/beta-Hydrolases"/>
    <property type="match status" value="1"/>
</dbReference>
<organism evidence="1 2">
    <name type="scientific">Leptospira inadai serovar Lyme</name>
    <dbReference type="NCBI Taxonomy" id="293084"/>
    <lineage>
        <taxon>Bacteria</taxon>
        <taxon>Pseudomonadati</taxon>
        <taxon>Spirochaetota</taxon>
        <taxon>Spirochaetia</taxon>
        <taxon>Leptospirales</taxon>
        <taxon>Leptospiraceae</taxon>
        <taxon>Leptospira</taxon>
    </lineage>
</organism>
<accession>A0ABX4YEK2</accession>
<dbReference type="Gene3D" id="3.40.50.1820">
    <property type="entry name" value="alpha/beta hydrolase"/>
    <property type="match status" value="1"/>
</dbReference>
<name>A0ABX4YEK2_9LEPT</name>
<keyword evidence="2" id="KW-1185">Reference proteome</keyword>
<dbReference type="GO" id="GO:0016787">
    <property type="term" value="F:hydrolase activity"/>
    <property type="evidence" value="ECO:0007669"/>
    <property type="project" value="UniProtKB-KW"/>
</dbReference>
<dbReference type="InterPro" id="IPR029058">
    <property type="entry name" value="AB_hydrolase_fold"/>
</dbReference>
<sequence length="229" mass="25727">MGRLSVTMTKPKIESTTLSIPVHLVSLDANLDIPDGATKLTLFVEGAAEKLGTRSGMHFHRLRDKLHSDSIATLSLDSLLTRQERSIPLNQVDTNLLKDRLLTVTNWIRGYNKTKNLKLFCCVSYDAAAYVLKAALENRLKLDGIVSISGDMNGFGEKNKISELDIPMLLIFGGFDFSRIEKSKQLFIEPKKQKSEMEIVQLSSGLFTEEKKWDEAIGKISHWLNTDRS</sequence>
<reference evidence="1" key="1">
    <citation type="submission" date="2018-01" db="EMBL/GenBank/DDBJ databases">
        <title>Genomic characterization of Leptospira inadai serogroup Lyme isolated from captured rat in Brazil and comparative analysis with human reference strain.</title>
        <authorList>
            <person name="Moreno L.Z."/>
            <person name="Loureiro A.P."/>
            <person name="Miraglia F."/>
            <person name="Kremer F.S."/>
            <person name="Eslabao M.R."/>
            <person name="Dellagostin O.A."/>
            <person name="Lilenbaum W."/>
            <person name="Moreno A.M."/>
        </authorList>
    </citation>
    <scope>NUCLEOTIDE SEQUENCE [LARGE SCALE GENOMIC DNA]</scope>
    <source>
        <strain evidence="1">M34/99</strain>
    </source>
</reference>
<gene>
    <name evidence="1" type="ORF">BES34_017515</name>
</gene>
<protein>
    <submittedName>
        <fullName evidence="1">Dienelactone hydrolase</fullName>
    </submittedName>
</protein>
<dbReference type="EMBL" id="MCRM02000024">
    <property type="protein sequence ID" value="PNV73294.1"/>
    <property type="molecule type" value="Genomic_DNA"/>
</dbReference>
<evidence type="ECO:0000313" key="1">
    <source>
        <dbReference type="EMBL" id="PNV73294.1"/>
    </source>
</evidence>
<proteinExistence type="predicted"/>
<evidence type="ECO:0000313" key="2">
    <source>
        <dbReference type="Proteomes" id="UP000094669"/>
    </source>
</evidence>
<keyword evidence="1" id="KW-0378">Hydrolase</keyword>
<dbReference type="Proteomes" id="UP000094669">
    <property type="component" value="Unassembled WGS sequence"/>
</dbReference>